<keyword evidence="5" id="KW-0472">Membrane</keyword>
<feature type="transmembrane region" description="Helical" evidence="5">
    <location>
        <begin position="295"/>
        <end position="316"/>
    </location>
</feature>
<dbReference type="RefSeq" id="WP_268917810.1">
    <property type="nucleotide sequence ID" value="NZ_JAPTMY010000021.1"/>
</dbReference>
<feature type="transmembrane region" description="Helical" evidence="5">
    <location>
        <begin position="186"/>
        <end position="214"/>
    </location>
</feature>
<name>A0ABT4IB96_9ACTO</name>
<dbReference type="Proteomes" id="UP001072034">
    <property type="component" value="Unassembled WGS sequence"/>
</dbReference>
<dbReference type="PANTHER" id="PTHR42939:SF1">
    <property type="entry name" value="ABC TRANSPORTER ATP-BINDING PROTEIN ALBC-RELATED"/>
    <property type="match status" value="1"/>
</dbReference>
<evidence type="ECO:0000313" key="7">
    <source>
        <dbReference type="EMBL" id="MCZ0858393.1"/>
    </source>
</evidence>
<keyword evidence="2" id="KW-0547">Nucleotide-binding</keyword>
<reference evidence="7" key="1">
    <citation type="submission" date="2022-10" db="EMBL/GenBank/DDBJ databases">
        <title>Genome sequence of Actinomyces israelii ATCC 10048.</title>
        <authorList>
            <person name="Watt R.M."/>
            <person name="Tong W.M."/>
        </authorList>
    </citation>
    <scope>NUCLEOTIDE SEQUENCE</scope>
    <source>
        <strain evidence="7">ATCC 10048</strain>
    </source>
</reference>
<feature type="region of interest" description="Disordered" evidence="4">
    <location>
        <begin position="1"/>
        <end position="28"/>
    </location>
</feature>
<dbReference type="Gene3D" id="3.40.50.300">
    <property type="entry name" value="P-loop containing nucleotide triphosphate hydrolases"/>
    <property type="match status" value="1"/>
</dbReference>
<evidence type="ECO:0000259" key="6">
    <source>
        <dbReference type="PROSITE" id="PS50893"/>
    </source>
</evidence>
<sequence>MSTSPTTPLDAQGPAARPRPHAIPSLDGAPPLVVVRHLTKAYRGRPALSDLSLRLPAGRIVGLMGANGCGKTTLLKILAGLLTDYDGQVRIAGHAPGPASKARVTFLPDAGFLAAGLTAPRAIARFSRLFADFDADKAHRLVDFFNLPLDHSLREMSRGMGKKQRVALGMSRRARVCLLDEPISGVVLLAGLMRVAAMGVIVVTPVVVMVQVAVDYWRSMYGRRGYLTLAVPVRGRVHFAVKVLYACMMALVVGGVCLVGLVDWLAVLTRSMGTTLGGLFEPLRAAADAAGPVKVVVFVTAVLIGIVTFVIEVGAVMSIGAQGRFNHLGLGAPAIGFVLLYVVSQLLGLAATLYSPCERGRHDW</sequence>
<dbReference type="InterPro" id="IPR003593">
    <property type="entry name" value="AAA+_ATPase"/>
</dbReference>
<keyword evidence="1" id="KW-0813">Transport</keyword>
<feature type="domain" description="ABC transporter" evidence="6">
    <location>
        <begin position="33"/>
        <end position="249"/>
    </location>
</feature>
<dbReference type="Pfam" id="PF00005">
    <property type="entry name" value="ABC_tran"/>
    <property type="match status" value="1"/>
</dbReference>
<keyword evidence="8" id="KW-1185">Reference proteome</keyword>
<comment type="caution">
    <text evidence="7">The sequence shown here is derived from an EMBL/GenBank/DDBJ whole genome shotgun (WGS) entry which is preliminary data.</text>
</comment>
<keyword evidence="5" id="KW-0812">Transmembrane</keyword>
<accession>A0ABT4IB96</accession>
<protein>
    <submittedName>
        <fullName evidence="7">ATP-binding cassette domain-containing protein</fullName>
    </submittedName>
</protein>
<evidence type="ECO:0000256" key="3">
    <source>
        <dbReference type="ARBA" id="ARBA00022840"/>
    </source>
</evidence>
<dbReference type="SMART" id="SM00382">
    <property type="entry name" value="AAA"/>
    <property type="match status" value="1"/>
</dbReference>
<dbReference type="InterPro" id="IPR027417">
    <property type="entry name" value="P-loop_NTPase"/>
</dbReference>
<dbReference type="GO" id="GO:0005524">
    <property type="term" value="F:ATP binding"/>
    <property type="evidence" value="ECO:0007669"/>
    <property type="project" value="UniProtKB-KW"/>
</dbReference>
<feature type="transmembrane region" description="Helical" evidence="5">
    <location>
        <begin position="243"/>
        <end position="267"/>
    </location>
</feature>
<feature type="transmembrane region" description="Helical" evidence="5">
    <location>
        <begin position="328"/>
        <end position="354"/>
    </location>
</feature>
<evidence type="ECO:0000313" key="8">
    <source>
        <dbReference type="Proteomes" id="UP001072034"/>
    </source>
</evidence>
<evidence type="ECO:0000256" key="5">
    <source>
        <dbReference type="SAM" id="Phobius"/>
    </source>
</evidence>
<gene>
    <name evidence="7" type="ORF">OHJ16_10095</name>
</gene>
<evidence type="ECO:0000256" key="4">
    <source>
        <dbReference type="SAM" id="MobiDB-lite"/>
    </source>
</evidence>
<dbReference type="PROSITE" id="PS50893">
    <property type="entry name" value="ABC_TRANSPORTER_2"/>
    <property type="match status" value="1"/>
</dbReference>
<dbReference type="InterPro" id="IPR003439">
    <property type="entry name" value="ABC_transporter-like_ATP-bd"/>
</dbReference>
<proteinExistence type="predicted"/>
<dbReference type="PANTHER" id="PTHR42939">
    <property type="entry name" value="ABC TRANSPORTER ATP-BINDING PROTEIN ALBC-RELATED"/>
    <property type="match status" value="1"/>
</dbReference>
<evidence type="ECO:0000256" key="1">
    <source>
        <dbReference type="ARBA" id="ARBA00022448"/>
    </source>
</evidence>
<organism evidence="7 8">
    <name type="scientific">Actinomyces israelii</name>
    <dbReference type="NCBI Taxonomy" id="1659"/>
    <lineage>
        <taxon>Bacteria</taxon>
        <taxon>Bacillati</taxon>
        <taxon>Actinomycetota</taxon>
        <taxon>Actinomycetes</taxon>
        <taxon>Actinomycetales</taxon>
        <taxon>Actinomycetaceae</taxon>
        <taxon>Actinomyces</taxon>
    </lineage>
</organism>
<keyword evidence="3 7" id="KW-0067">ATP-binding</keyword>
<evidence type="ECO:0000256" key="2">
    <source>
        <dbReference type="ARBA" id="ARBA00022741"/>
    </source>
</evidence>
<dbReference type="SUPFAM" id="SSF52540">
    <property type="entry name" value="P-loop containing nucleoside triphosphate hydrolases"/>
    <property type="match status" value="1"/>
</dbReference>
<dbReference type="InterPro" id="IPR051782">
    <property type="entry name" value="ABC_Transporter_VariousFunc"/>
</dbReference>
<keyword evidence="5" id="KW-1133">Transmembrane helix</keyword>
<dbReference type="EMBL" id="JAPTMY010000021">
    <property type="protein sequence ID" value="MCZ0858393.1"/>
    <property type="molecule type" value="Genomic_DNA"/>
</dbReference>